<gene>
    <name evidence="1" type="ORF">SAMN05216177_103411</name>
</gene>
<sequence>MSDKVQDFQDEEYCFPYHYVSEMPRKGGFVQHFVDTWGMNYISTIEYVLERLQEVDSSSIVDVGCGDGRLAREMALNFPDKYIAGIDYSSRAIALARAMNQDLKGVVFHSLDITSESHERKYDVAVLMEVFEHIPPEDSARFLEGLCSLLTPDGILLLTVPHSNKPVEYKHYRHFSCDCISEIFSKHFDVIEVRPFERSGLIRKFLEVILCNRFFVLNNRRLSGFIYKIQKKYLFECDEKRCQRIFVKARLKSL</sequence>
<proteinExistence type="predicted"/>
<dbReference type="InterPro" id="IPR029063">
    <property type="entry name" value="SAM-dependent_MTases_sf"/>
</dbReference>
<dbReference type="AlphaFoldDB" id="A0A1I5RCJ8"/>
<keyword evidence="2" id="KW-1185">Reference proteome</keyword>
<dbReference type="Gene3D" id="3.40.50.150">
    <property type="entry name" value="Vaccinia Virus protein VP39"/>
    <property type="match status" value="1"/>
</dbReference>
<dbReference type="GO" id="GO:0008168">
    <property type="term" value="F:methyltransferase activity"/>
    <property type="evidence" value="ECO:0007669"/>
    <property type="project" value="UniProtKB-KW"/>
</dbReference>
<evidence type="ECO:0000313" key="1">
    <source>
        <dbReference type="EMBL" id="SFP56150.1"/>
    </source>
</evidence>
<name>A0A1I5RCJ8_9GAMM</name>
<dbReference type="OrthoDB" id="9801609at2"/>
<evidence type="ECO:0000313" key="2">
    <source>
        <dbReference type="Proteomes" id="UP000182025"/>
    </source>
</evidence>
<protein>
    <submittedName>
        <fullName evidence="1">Methyltransferase domain-containing protein</fullName>
    </submittedName>
</protein>
<dbReference type="Pfam" id="PF13489">
    <property type="entry name" value="Methyltransf_23"/>
    <property type="match status" value="1"/>
</dbReference>
<keyword evidence="1" id="KW-0489">Methyltransferase</keyword>
<dbReference type="RefSeq" id="WP_074914489.1">
    <property type="nucleotide sequence ID" value="NZ_FOXK01000003.1"/>
</dbReference>
<keyword evidence="1" id="KW-0808">Transferase</keyword>
<dbReference type="Proteomes" id="UP000182025">
    <property type="component" value="Unassembled WGS sequence"/>
</dbReference>
<dbReference type="CDD" id="cd02440">
    <property type="entry name" value="AdoMet_MTases"/>
    <property type="match status" value="1"/>
</dbReference>
<accession>A0A1I5RCJ8</accession>
<reference evidence="2" key="1">
    <citation type="submission" date="2016-10" db="EMBL/GenBank/DDBJ databases">
        <authorList>
            <person name="Varghese N."/>
            <person name="Submissions S."/>
        </authorList>
    </citation>
    <scope>NUCLEOTIDE SEQUENCE [LARGE SCALE GENOMIC DNA]</scope>
    <source>
        <strain evidence="2">JCM 15604</strain>
    </source>
</reference>
<dbReference type="SUPFAM" id="SSF53335">
    <property type="entry name" value="S-adenosyl-L-methionine-dependent methyltransferases"/>
    <property type="match status" value="1"/>
</dbReference>
<organism evidence="1 2">
    <name type="scientific">Ectopseudomonas toyotomiensis</name>
    <dbReference type="NCBI Taxonomy" id="554344"/>
    <lineage>
        <taxon>Bacteria</taxon>
        <taxon>Pseudomonadati</taxon>
        <taxon>Pseudomonadota</taxon>
        <taxon>Gammaproteobacteria</taxon>
        <taxon>Pseudomonadales</taxon>
        <taxon>Pseudomonadaceae</taxon>
        <taxon>Ectopseudomonas</taxon>
    </lineage>
</organism>
<dbReference type="GO" id="GO:0032259">
    <property type="term" value="P:methylation"/>
    <property type="evidence" value="ECO:0007669"/>
    <property type="project" value="UniProtKB-KW"/>
</dbReference>
<dbReference type="EMBL" id="FOXK01000003">
    <property type="protein sequence ID" value="SFP56150.1"/>
    <property type="molecule type" value="Genomic_DNA"/>
</dbReference>
<dbReference type="PANTHER" id="PTHR43861">
    <property type="entry name" value="TRANS-ACONITATE 2-METHYLTRANSFERASE-RELATED"/>
    <property type="match status" value="1"/>
</dbReference>